<comment type="caution">
    <text evidence="1">The sequence shown here is derived from an EMBL/GenBank/DDBJ whole genome shotgun (WGS) entry which is preliminary data.</text>
</comment>
<protein>
    <submittedName>
        <fullName evidence="1">Uncharacterized protein</fullName>
    </submittedName>
</protein>
<sequence length="139" mass="14722">MRDAASHPTAASTSGRVLLRDAAIPFGMPPLTPLLRPLLAALCYGMPPFHSGCRQSPPCFVQVWPRFAADAASPLEMPPVSLTALSSSGCVLPWDAAKLRGMPPSYTPFGMPPIDARGMPSTAARTVVLQVSCYNMTLP</sequence>
<keyword evidence="2" id="KW-1185">Reference proteome</keyword>
<accession>A0ABR0BGP7</accession>
<gene>
    <name evidence="1" type="ORF">Purlil1_12475</name>
</gene>
<evidence type="ECO:0000313" key="1">
    <source>
        <dbReference type="EMBL" id="KAK4077172.1"/>
    </source>
</evidence>
<name>A0ABR0BGP7_PURLI</name>
<reference evidence="1 2" key="1">
    <citation type="journal article" date="2024" name="Microbiol. Resour. Announc.">
        <title>Genome annotations for the ascomycete fungi Trichoderma harzianum, Trichoderma aggressivum, and Purpureocillium lilacinum.</title>
        <authorList>
            <person name="Beijen E.P.W."/>
            <person name="Ohm R.A."/>
        </authorList>
    </citation>
    <scope>NUCLEOTIDE SEQUENCE [LARGE SCALE GENOMIC DNA]</scope>
    <source>
        <strain evidence="1 2">CBS 150709</strain>
    </source>
</reference>
<dbReference type="EMBL" id="JAWRVI010000107">
    <property type="protein sequence ID" value="KAK4077172.1"/>
    <property type="molecule type" value="Genomic_DNA"/>
</dbReference>
<dbReference type="Proteomes" id="UP001287286">
    <property type="component" value="Unassembled WGS sequence"/>
</dbReference>
<evidence type="ECO:0000313" key="2">
    <source>
        <dbReference type="Proteomes" id="UP001287286"/>
    </source>
</evidence>
<organism evidence="1 2">
    <name type="scientific">Purpureocillium lilacinum</name>
    <name type="common">Paecilomyces lilacinus</name>
    <dbReference type="NCBI Taxonomy" id="33203"/>
    <lineage>
        <taxon>Eukaryota</taxon>
        <taxon>Fungi</taxon>
        <taxon>Dikarya</taxon>
        <taxon>Ascomycota</taxon>
        <taxon>Pezizomycotina</taxon>
        <taxon>Sordariomycetes</taxon>
        <taxon>Hypocreomycetidae</taxon>
        <taxon>Hypocreales</taxon>
        <taxon>Ophiocordycipitaceae</taxon>
        <taxon>Purpureocillium</taxon>
    </lineage>
</organism>
<proteinExistence type="predicted"/>